<dbReference type="PANTHER" id="PTHR46090:SF2">
    <property type="entry name" value="ADP-RIBOSYLATION FACTOR-LIKE PROTEIN 13B"/>
    <property type="match status" value="1"/>
</dbReference>
<feature type="coiled-coil region" evidence="5">
    <location>
        <begin position="201"/>
        <end position="233"/>
    </location>
</feature>
<name>A0A067QXN7_ZOONE</name>
<dbReference type="GO" id="GO:0097500">
    <property type="term" value="P:receptor localization to non-motile cilium"/>
    <property type="evidence" value="ECO:0007669"/>
    <property type="project" value="TreeGrafter"/>
</dbReference>
<proteinExistence type="predicted"/>
<keyword evidence="4" id="KW-0479">Metal-binding</keyword>
<feature type="compositionally biased region" description="Basic and acidic residues" evidence="6">
    <location>
        <begin position="524"/>
        <end position="534"/>
    </location>
</feature>
<feature type="binding site" evidence="3">
    <location>
        <begin position="131"/>
        <end position="134"/>
    </location>
    <ligand>
        <name>GTP</name>
        <dbReference type="ChEBI" id="CHEBI:37565"/>
    </ligand>
</feature>
<evidence type="ECO:0000256" key="6">
    <source>
        <dbReference type="SAM" id="MobiDB-lite"/>
    </source>
</evidence>
<feature type="compositionally biased region" description="Polar residues" evidence="6">
    <location>
        <begin position="631"/>
        <end position="649"/>
    </location>
</feature>
<dbReference type="GO" id="GO:0016192">
    <property type="term" value="P:vesicle-mediated transport"/>
    <property type="evidence" value="ECO:0007669"/>
    <property type="project" value="UniProtKB-ARBA"/>
</dbReference>
<dbReference type="eggNOG" id="KOG0074">
    <property type="taxonomic scope" value="Eukaryota"/>
</dbReference>
<dbReference type="GO" id="GO:0005525">
    <property type="term" value="F:GTP binding"/>
    <property type="evidence" value="ECO:0007669"/>
    <property type="project" value="UniProtKB-KW"/>
</dbReference>
<dbReference type="InterPro" id="IPR051995">
    <property type="entry name" value="Ciliary_GTPase"/>
</dbReference>
<dbReference type="PANTHER" id="PTHR46090">
    <property type="entry name" value="ADP-RIBOSYLATION FACTOR-LIKE PROTEIN 13B"/>
    <property type="match status" value="1"/>
</dbReference>
<dbReference type="OrthoDB" id="14717at2759"/>
<feature type="compositionally biased region" description="Polar residues" evidence="6">
    <location>
        <begin position="604"/>
        <end position="619"/>
    </location>
</feature>
<reference evidence="7 8" key="1">
    <citation type="journal article" date="2014" name="Nat. Commun.">
        <title>Molecular traces of alternative social organization in a termite genome.</title>
        <authorList>
            <person name="Terrapon N."/>
            <person name="Li C."/>
            <person name="Robertson H.M."/>
            <person name="Ji L."/>
            <person name="Meng X."/>
            <person name="Booth W."/>
            <person name="Chen Z."/>
            <person name="Childers C.P."/>
            <person name="Glastad K.M."/>
            <person name="Gokhale K."/>
            <person name="Gowin J."/>
            <person name="Gronenberg W."/>
            <person name="Hermansen R.A."/>
            <person name="Hu H."/>
            <person name="Hunt B.G."/>
            <person name="Huylmans A.K."/>
            <person name="Khalil S.M."/>
            <person name="Mitchell R.D."/>
            <person name="Munoz-Torres M.C."/>
            <person name="Mustard J.A."/>
            <person name="Pan H."/>
            <person name="Reese J.T."/>
            <person name="Scharf M.E."/>
            <person name="Sun F."/>
            <person name="Vogel H."/>
            <person name="Xiao J."/>
            <person name="Yang W."/>
            <person name="Yang Z."/>
            <person name="Yang Z."/>
            <person name="Zhou J."/>
            <person name="Zhu J."/>
            <person name="Brent C.S."/>
            <person name="Elsik C.G."/>
            <person name="Goodisman M.A."/>
            <person name="Liberles D.A."/>
            <person name="Roe R.M."/>
            <person name="Vargo E.L."/>
            <person name="Vilcinskas A."/>
            <person name="Wang J."/>
            <person name="Bornberg-Bauer E."/>
            <person name="Korb J."/>
            <person name="Zhang G."/>
            <person name="Liebig J."/>
        </authorList>
    </citation>
    <scope>NUCLEOTIDE SEQUENCE [LARGE SCALE GENOMIC DNA]</scope>
    <source>
        <tissue evidence="7">Whole organism</tissue>
    </source>
</reference>
<dbReference type="SMART" id="SM00177">
    <property type="entry name" value="ARF"/>
    <property type="match status" value="1"/>
</dbReference>
<dbReference type="GO" id="GO:0046872">
    <property type="term" value="F:metal ion binding"/>
    <property type="evidence" value="ECO:0007669"/>
    <property type="project" value="UniProtKB-KW"/>
</dbReference>
<feature type="region of interest" description="Disordered" evidence="6">
    <location>
        <begin position="592"/>
        <end position="705"/>
    </location>
</feature>
<feature type="binding site" evidence="3">
    <location>
        <position position="75"/>
    </location>
    <ligand>
        <name>GTP</name>
        <dbReference type="ChEBI" id="CHEBI:37565"/>
    </ligand>
</feature>
<dbReference type="Proteomes" id="UP000027135">
    <property type="component" value="Unassembled WGS sequence"/>
</dbReference>
<accession>A0A067QXN7</accession>
<dbReference type="InterPro" id="IPR005225">
    <property type="entry name" value="Small_GTP-bd"/>
</dbReference>
<dbReference type="InterPro" id="IPR027417">
    <property type="entry name" value="P-loop_NTPase"/>
</dbReference>
<keyword evidence="5" id="KW-0175">Coiled coil</keyword>
<dbReference type="SUPFAM" id="SSF52540">
    <property type="entry name" value="P-loop containing nucleoside triphosphate hydrolases"/>
    <property type="match status" value="1"/>
</dbReference>
<feature type="region of interest" description="Disordered" evidence="6">
    <location>
        <begin position="394"/>
        <end position="435"/>
    </location>
</feature>
<dbReference type="eggNOG" id="KOG0076">
    <property type="taxonomic scope" value="Eukaryota"/>
</dbReference>
<sequence length="705" mass="77048">MGNCCSRFGLPKIASSKSHLKNVVLLLVGLDNAGKTTAAKNLIGESLETVMSTVGFSRVSLTHQGCSVVIYDLGGGPKIRGIWHRYFADAHGIIFVVDASDVSRLEESHQVFANLLSHEKLEGKPVLLLANKQDCEGALDEVDIVDLLNVEAVVNQHRCPTIVEMCSATTVRKSHNKLDPAIRNGFRWLMNYIIREYSDLNSRVESDMAVQRKQIEQEKKERLERIRKAREERGESMADVVIANGTCNGGIHDDSDNDVVMANPFKPITDILEDTKGPKTPLTEPVLGSRVILVKESPEKIQPNDEEKQNSLDYGDGNKLTSNVKRFLDIDGDEVALVASADNRCYTGDNQSGSAAAIGQVPSPSHSITGLIKVSDQLESKEVQRKKNWFFHRSNRTAPAPLGPAGSQFHNSLDETDLSGTRNKKQEGGGPLFLRKEAFVEESNVSEESPVRIKKNLSVTGKSNLFCIQSRSASSEHLESSDSPLEKCKSSHETNGKRTHIGELKLTGAKVQPLNSKGSLSSTFDERSAPPKIESDNVININQISNNSFASQGNEGSQDLCDEISAIPIREWSTDKRSMSVEDSYTTCHQLHAARKSVPRQLSYGESESRGTSRPNSAQRGEKRLGKQSLVDETSSTGTRSQMGSQHLSDSGFVSPKNVLPPIRLASSVDKPSWILPPLSTRTKRSSQDSLLGLDKPEAGAASAN</sequence>
<evidence type="ECO:0000256" key="5">
    <source>
        <dbReference type="SAM" id="Coils"/>
    </source>
</evidence>
<dbReference type="FunFam" id="3.40.50.300:FF:000415">
    <property type="entry name" value="ADP-ribosylation factor-like GTPase 13B"/>
    <property type="match status" value="1"/>
</dbReference>
<gene>
    <name evidence="7" type="ORF">L798_11796</name>
</gene>
<keyword evidence="8" id="KW-1185">Reference proteome</keyword>
<dbReference type="GO" id="GO:0097730">
    <property type="term" value="C:non-motile cilium"/>
    <property type="evidence" value="ECO:0007669"/>
    <property type="project" value="TreeGrafter"/>
</dbReference>
<dbReference type="GO" id="GO:0060170">
    <property type="term" value="C:ciliary membrane"/>
    <property type="evidence" value="ECO:0007669"/>
    <property type="project" value="TreeGrafter"/>
</dbReference>
<dbReference type="GO" id="GO:1905515">
    <property type="term" value="P:non-motile cilium assembly"/>
    <property type="evidence" value="ECO:0007669"/>
    <property type="project" value="TreeGrafter"/>
</dbReference>
<feature type="region of interest" description="Disordered" evidence="6">
    <location>
        <begin position="298"/>
        <end position="317"/>
    </location>
</feature>
<dbReference type="GO" id="GO:0003924">
    <property type="term" value="F:GTPase activity"/>
    <property type="evidence" value="ECO:0007669"/>
    <property type="project" value="InterPro"/>
</dbReference>
<evidence type="ECO:0000256" key="2">
    <source>
        <dbReference type="ARBA" id="ARBA00023134"/>
    </source>
</evidence>
<evidence type="ECO:0000256" key="4">
    <source>
        <dbReference type="PIRSR" id="PIRSR606689-2"/>
    </source>
</evidence>
<dbReference type="NCBIfam" id="TIGR00231">
    <property type="entry name" value="small_GTP"/>
    <property type="match status" value="1"/>
</dbReference>
<keyword evidence="4" id="KW-0460">Magnesium</keyword>
<dbReference type="GO" id="GO:0051649">
    <property type="term" value="P:establishment of localization in cell"/>
    <property type="evidence" value="ECO:0007669"/>
    <property type="project" value="UniProtKB-ARBA"/>
</dbReference>
<evidence type="ECO:0000256" key="3">
    <source>
        <dbReference type="PIRSR" id="PIRSR606689-1"/>
    </source>
</evidence>
<feature type="region of interest" description="Disordered" evidence="6">
    <location>
        <begin position="512"/>
        <end position="534"/>
    </location>
</feature>
<dbReference type="InParanoid" id="A0A067QXN7"/>
<feature type="binding site" evidence="3">
    <location>
        <begin position="29"/>
        <end position="36"/>
    </location>
    <ligand>
        <name>GTP</name>
        <dbReference type="ChEBI" id="CHEBI:37565"/>
    </ligand>
</feature>
<feature type="binding site" evidence="4">
    <location>
        <position position="53"/>
    </location>
    <ligand>
        <name>Mg(2+)</name>
        <dbReference type="ChEBI" id="CHEBI:18420"/>
    </ligand>
</feature>
<evidence type="ECO:0000313" key="8">
    <source>
        <dbReference type="Proteomes" id="UP000027135"/>
    </source>
</evidence>
<feature type="compositionally biased region" description="Basic and acidic residues" evidence="6">
    <location>
        <begin position="298"/>
        <end position="310"/>
    </location>
</feature>
<feature type="compositionally biased region" description="Polar residues" evidence="6">
    <location>
        <begin position="513"/>
        <end position="523"/>
    </location>
</feature>
<dbReference type="STRING" id="136037.A0A067QXN7"/>
<dbReference type="SMART" id="SM00178">
    <property type="entry name" value="SAR"/>
    <property type="match status" value="1"/>
</dbReference>
<keyword evidence="1 3" id="KW-0547">Nucleotide-binding</keyword>
<dbReference type="AlphaFoldDB" id="A0A067QXN7"/>
<evidence type="ECO:0000256" key="1">
    <source>
        <dbReference type="ARBA" id="ARBA00022741"/>
    </source>
</evidence>
<dbReference type="PROSITE" id="PS51417">
    <property type="entry name" value="ARF"/>
    <property type="match status" value="1"/>
</dbReference>
<organism evidence="7 8">
    <name type="scientific">Zootermopsis nevadensis</name>
    <name type="common">Dampwood termite</name>
    <dbReference type="NCBI Taxonomy" id="136037"/>
    <lineage>
        <taxon>Eukaryota</taxon>
        <taxon>Metazoa</taxon>
        <taxon>Ecdysozoa</taxon>
        <taxon>Arthropoda</taxon>
        <taxon>Hexapoda</taxon>
        <taxon>Insecta</taxon>
        <taxon>Pterygota</taxon>
        <taxon>Neoptera</taxon>
        <taxon>Polyneoptera</taxon>
        <taxon>Dictyoptera</taxon>
        <taxon>Blattodea</taxon>
        <taxon>Blattoidea</taxon>
        <taxon>Termitoidae</taxon>
        <taxon>Termopsidae</taxon>
        <taxon>Zootermopsis</taxon>
    </lineage>
</organism>
<evidence type="ECO:0000313" key="7">
    <source>
        <dbReference type="EMBL" id="KDR14158.1"/>
    </source>
</evidence>
<dbReference type="Pfam" id="PF00025">
    <property type="entry name" value="Arf"/>
    <property type="match status" value="1"/>
</dbReference>
<keyword evidence="2 3" id="KW-0342">GTP-binding</keyword>
<dbReference type="InterPro" id="IPR006689">
    <property type="entry name" value="Small_GTPase_ARF/SAR"/>
</dbReference>
<dbReference type="Gene3D" id="3.40.50.300">
    <property type="entry name" value="P-loop containing nucleotide triphosphate hydrolases"/>
    <property type="match status" value="1"/>
</dbReference>
<dbReference type="PRINTS" id="PR00328">
    <property type="entry name" value="SAR1GTPBP"/>
</dbReference>
<feature type="region of interest" description="Disordered" evidence="6">
    <location>
        <begin position="476"/>
        <end position="495"/>
    </location>
</feature>
<feature type="binding site" evidence="4">
    <location>
        <position position="36"/>
    </location>
    <ligand>
        <name>Mg(2+)</name>
        <dbReference type="ChEBI" id="CHEBI:18420"/>
    </ligand>
</feature>
<protein>
    <submittedName>
        <fullName evidence="7">ADP-ribosylation factor-like protein 13B</fullName>
    </submittedName>
</protein>
<dbReference type="EMBL" id="KK852898">
    <property type="protein sequence ID" value="KDR14158.1"/>
    <property type="molecule type" value="Genomic_DNA"/>
</dbReference>